<keyword evidence="8" id="KW-1185">Reference proteome</keyword>
<dbReference type="GO" id="GO:0005886">
    <property type="term" value="C:plasma membrane"/>
    <property type="evidence" value="ECO:0007669"/>
    <property type="project" value="TreeGrafter"/>
</dbReference>
<dbReference type="Pfam" id="PF04241">
    <property type="entry name" value="DUF423"/>
    <property type="match status" value="1"/>
</dbReference>
<dbReference type="PANTHER" id="PTHR43461:SF1">
    <property type="entry name" value="TRANSMEMBRANE PROTEIN 256"/>
    <property type="match status" value="1"/>
</dbReference>
<dbReference type="Proteomes" id="UP001205843">
    <property type="component" value="Unassembled WGS sequence"/>
</dbReference>
<reference evidence="7" key="1">
    <citation type="submission" date="2022-03" db="EMBL/GenBank/DDBJ databases">
        <title>Genomic Encyclopedia of Type Strains, Phase III (KMG-III): the genomes of soil and plant-associated and newly described type strains.</title>
        <authorList>
            <person name="Whitman W."/>
        </authorList>
    </citation>
    <scope>NUCLEOTIDE SEQUENCE</scope>
    <source>
        <strain evidence="7">ANL 6-2</strain>
    </source>
</reference>
<feature type="transmembrane region" description="Helical" evidence="6">
    <location>
        <begin position="99"/>
        <end position="126"/>
    </location>
</feature>
<evidence type="ECO:0000256" key="2">
    <source>
        <dbReference type="ARBA" id="ARBA00009694"/>
    </source>
</evidence>
<dbReference type="AlphaFoldDB" id="A0AAE3KHI7"/>
<feature type="transmembrane region" description="Helical" evidence="6">
    <location>
        <begin position="43"/>
        <end position="64"/>
    </location>
</feature>
<organism evidence="7 8">
    <name type="scientific">Natronocella acetinitrilica</name>
    <dbReference type="NCBI Taxonomy" id="414046"/>
    <lineage>
        <taxon>Bacteria</taxon>
        <taxon>Pseudomonadati</taxon>
        <taxon>Pseudomonadota</taxon>
        <taxon>Gammaproteobacteria</taxon>
        <taxon>Chromatiales</taxon>
        <taxon>Ectothiorhodospiraceae</taxon>
        <taxon>Natronocella</taxon>
    </lineage>
</organism>
<accession>A0AAE3KHI7</accession>
<comment type="similarity">
    <text evidence="2">Belongs to the UPF0382 family.</text>
</comment>
<sequence>MRSVLAVGAVLGFLSVAIGASAEHALRPSVSDEVFRHLMTAVRYHQIGALIVTAIGLALLTPLARHTAKRLALSGWLFVAGTLLFSFSIYLSAVLNQPAITMVTPVGGITLMLGWLVLAWAALTALPGRSPSPQ</sequence>
<dbReference type="EMBL" id="JALJXV010000009">
    <property type="protein sequence ID" value="MCP1676387.1"/>
    <property type="molecule type" value="Genomic_DNA"/>
</dbReference>
<evidence type="ECO:0000256" key="3">
    <source>
        <dbReference type="ARBA" id="ARBA00022692"/>
    </source>
</evidence>
<keyword evidence="5 6" id="KW-0472">Membrane</keyword>
<dbReference type="RefSeq" id="WP_253482407.1">
    <property type="nucleotide sequence ID" value="NZ_JALJXV010000009.1"/>
</dbReference>
<keyword evidence="3 6" id="KW-0812">Transmembrane</keyword>
<name>A0AAE3KHI7_9GAMM</name>
<dbReference type="InterPro" id="IPR006696">
    <property type="entry name" value="DUF423"/>
</dbReference>
<comment type="caution">
    <text evidence="7">The sequence shown here is derived from an EMBL/GenBank/DDBJ whole genome shotgun (WGS) entry which is preliminary data.</text>
</comment>
<comment type="subcellular location">
    <subcellularLocation>
        <location evidence="1">Membrane</location>
        <topology evidence="1">Multi-pass membrane protein</topology>
    </subcellularLocation>
</comment>
<evidence type="ECO:0000313" key="8">
    <source>
        <dbReference type="Proteomes" id="UP001205843"/>
    </source>
</evidence>
<evidence type="ECO:0000256" key="1">
    <source>
        <dbReference type="ARBA" id="ARBA00004141"/>
    </source>
</evidence>
<gene>
    <name evidence="7" type="ORF">J2T57_003548</name>
</gene>
<evidence type="ECO:0000256" key="4">
    <source>
        <dbReference type="ARBA" id="ARBA00022989"/>
    </source>
</evidence>
<evidence type="ECO:0000313" key="7">
    <source>
        <dbReference type="EMBL" id="MCP1676387.1"/>
    </source>
</evidence>
<protein>
    <submittedName>
        <fullName evidence="7">Uncharacterized membrane protein YgdD (TMEM256/DUF423 family)</fullName>
    </submittedName>
</protein>
<keyword evidence="4 6" id="KW-1133">Transmembrane helix</keyword>
<evidence type="ECO:0000256" key="5">
    <source>
        <dbReference type="ARBA" id="ARBA00023136"/>
    </source>
</evidence>
<evidence type="ECO:0000256" key="6">
    <source>
        <dbReference type="SAM" id="Phobius"/>
    </source>
</evidence>
<feature type="transmembrane region" description="Helical" evidence="6">
    <location>
        <begin position="71"/>
        <end position="93"/>
    </location>
</feature>
<proteinExistence type="inferred from homology"/>
<dbReference type="PANTHER" id="PTHR43461">
    <property type="entry name" value="TRANSMEMBRANE PROTEIN 256"/>
    <property type="match status" value="1"/>
</dbReference>